<reference evidence="1" key="1">
    <citation type="submission" date="2019-03" db="EMBL/GenBank/DDBJ databases">
        <title>WGS assembly of Setaria viridis.</title>
        <authorList>
            <person name="Huang P."/>
            <person name="Jenkins J."/>
            <person name="Grimwood J."/>
            <person name="Barry K."/>
            <person name="Healey A."/>
            <person name="Mamidi S."/>
            <person name="Sreedasyam A."/>
            <person name="Shu S."/>
            <person name="Feldman M."/>
            <person name="Wu J."/>
            <person name="Yu Y."/>
            <person name="Chen C."/>
            <person name="Johnson J."/>
            <person name="Rokhsar D."/>
            <person name="Baxter I."/>
            <person name="Schmutz J."/>
            <person name="Brutnell T."/>
            <person name="Kellogg E."/>
        </authorList>
    </citation>
    <scope>NUCLEOTIDE SEQUENCE [LARGE SCALE GENOMIC DNA]</scope>
</reference>
<accession>A0A4U6TND4</accession>
<keyword evidence="2" id="KW-1185">Reference proteome</keyword>
<proteinExistence type="predicted"/>
<dbReference type="EMBL" id="CM016558">
    <property type="protein sequence ID" value="TKW04248.1"/>
    <property type="molecule type" value="Genomic_DNA"/>
</dbReference>
<dbReference type="AlphaFoldDB" id="A0A4U6TND4"/>
<dbReference type="Proteomes" id="UP000298652">
    <property type="component" value="Chromosome 7"/>
</dbReference>
<sequence length="114" mass="12897">MRRQGSLLRLAATNRSTPDATWAAMIPGELGCECEYELPRLGLWGGALSVVTLLCRAGVKIGRAHGRTVPLSTMDRKWLRLECTYHTMNKLRTVRTSSIQGKRDRFSWSYTELL</sequence>
<name>A0A4U6TND4_SETVI</name>
<organism evidence="1 2">
    <name type="scientific">Setaria viridis</name>
    <name type="common">Green bristlegrass</name>
    <name type="synonym">Setaria italica subsp. viridis</name>
    <dbReference type="NCBI Taxonomy" id="4556"/>
    <lineage>
        <taxon>Eukaryota</taxon>
        <taxon>Viridiplantae</taxon>
        <taxon>Streptophyta</taxon>
        <taxon>Embryophyta</taxon>
        <taxon>Tracheophyta</taxon>
        <taxon>Spermatophyta</taxon>
        <taxon>Magnoliopsida</taxon>
        <taxon>Liliopsida</taxon>
        <taxon>Poales</taxon>
        <taxon>Poaceae</taxon>
        <taxon>PACMAD clade</taxon>
        <taxon>Panicoideae</taxon>
        <taxon>Panicodae</taxon>
        <taxon>Paniceae</taxon>
        <taxon>Cenchrinae</taxon>
        <taxon>Setaria</taxon>
    </lineage>
</organism>
<evidence type="ECO:0000313" key="1">
    <source>
        <dbReference type="EMBL" id="TKW04248.1"/>
    </source>
</evidence>
<dbReference type="Gramene" id="TKW04248">
    <property type="protein sequence ID" value="TKW04248"/>
    <property type="gene ID" value="SEVIR_7G096900v2"/>
</dbReference>
<gene>
    <name evidence="1" type="ORF">SEVIR_7G096900v2</name>
</gene>
<evidence type="ECO:0000313" key="2">
    <source>
        <dbReference type="Proteomes" id="UP000298652"/>
    </source>
</evidence>
<protein>
    <submittedName>
        <fullName evidence="1">Uncharacterized protein</fullName>
    </submittedName>
</protein>